<keyword evidence="1" id="KW-0472">Membrane</keyword>
<protein>
    <submittedName>
        <fullName evidence="2">Class I SAM-dependent methyltransferase</fullName>
    </submittedName>
</protein>
<dbReference type="Gene3D" id="3.40.50.150">
    <property type="entry name" value="Vaccinia Virus protein VP39"/>
    <property type="match status" value="1"/>
</dbReference>
<dbReference type="Pfam" id="PF13489">
    <property type="entry name" value="Methyltransf_23"/>
    <property type="match status" value="1"/>
</dbReference>
<dbReference type="PANTHER" id="PTHR43861">
    <property type="entry name" value="TRANS-ACONITATE 2-METHYLTRANSFERASE-RELATED"/>
    <property type="match status" value="1"/>
</dbReference>
<evidence type="ECO:0000313" key="3">
    <source>
        <dbReference type="Proteomes" id="UP001165367"/>
    </source>
</evidence>
<feature type="transmembrane region" description="Helical" evidence="1">
    <location>
        <begin position="237"/>
        <end position="260"/>
    </location>
</feature>
<dbReference type="SUPFAM" id="SSF53335">
    <property type="entry name" value="S-adenosyl-L-methionine-dependent methyltransferases"/>
    <property type="match status" value="1"/>
</dbReference>
<evidence type="ECO:0000256" key="1">
    <source>
        <dbReference type="SAM" id="Phobius"/>
    </source>
</evidence>
<dbReference type="EMBL" id="JAKLTR010000011">
    <property type="protein sequence ID" value="MCG2616080.1"/>
    <property type="molecule type" value="Genomic_DNA"/>
</dbReference>
<keyword evidence="2" id="KW-0808">Transferase</keyword>
<gene>
    <name evidence="2" type="ORF">LZZ85_17420</name>
</gene>
<dbReference type="RefSeq" id="WP_237874618.1">
    <property type="nucleotide sequence ID" value="NZ_JAKLTR010000011.1"/>
</dbReference>
<keyword evidence="3" id="KW-1185">Reference proteome</keyword>
<dbReference type="GO" id="GO:0032259">
    <property type="term" value="P:methylation"/>
    <property type="evidence" value="ECO:0007669"/>
    <property type="project" value="UniProtKB-KW"/>
</dbReference>
<keyword evidence="1" id="KW-1133">Transmembrane helix</keyword>
<accession>A0ABS9KUU5</accession>
<comment type="caution">
    <text evidence="2">The sequence shown here is derived from an EMBL/GenBank/DDBJ whole genome shotgun (WGS) entry which is preliminary data.</text>
</comment>
<sequence length="309" mass="35207">MKIVLCPVCGSSDAEKNLYKPFVVDSLSYEIVRCKKCRHYFTFFNVPVDIDKYYDEKDYTVKDTRNSVFYKIQEAEYKKVLKRLEQLAPKERALIDFGAGKGLFLSFAANAGYEVAGVETSTPRAEYARKVFDVQISSDFYSGGVVFGKRFPVITMFHVLEHIPDAKSLLGNLLNDNLDNDGVAVVEVPNFGSWQSKWGRERWLHIDIPRHVSHFTSESLTRLLDSLGYKIIRKDTFSLHLGIIGMIQTIMSKFGYRGFLIGDLKAKKNIRLMAGLMAALPFAFILEWFSSLTGRGGVLRYYVRKEVKG</sequence>
<dbReference type="GO" id="GO:0008168">
    <property type="term" value="F:methyltransferase activity"/>
    <property type="evidence" value="ECO:0007669"/>
    <property type="project" value="UniProtKB-KW"/>
</dbReference>
<keyword evidence="1" id="KW-0812">Transmembrane</keyword>
<evidence type="ECO:0000313" key="2">
    <source>
        <dbReference type="EMBL" id="MCG2616080.1"/>
    </source>
</evidence>
<feature type="transmembrane region" description="Helical" evidence="1">
    <location>
        <begin position="272"/>
        <end position="290"/>
    </location>
</feature>
<name>A0ABS9KUU5_9BACT</name>
<keyword evidence="2" id="KW-0489">Methyltransferase</keyword>
<dbReference type="InterPro" id="IPR029063">
    <property type="entry name" value="SAM-dependent_MTases_sf"/>
</dbReference>
<dbReference type="Proteomes" id="UP001165367">
    <property type="component" value="Unassembled WGS sequence"/>
</dbReference>
<reference evidence="2" key="1">
    <citation type="submission" date="2022-01" db="EMBL/GenBank/DDBJ databases">
        <authorList>
            <person name="Jo J.-H."/>
            <person name="Im W.-T."/>
        </authorList>
    </citation>
    <scope>NUCLEOTIDE SEQUENCE</scope>
    <source>
        <strain evidence="2">NA20</strain>
    </source>
</reference>
<organism evidence="2 3">
    <name type="scientific">Terrimonas ginsenosidimutans</name>
    <dbReference type="NCBI Taxonomy" id="2908004"/>
    <lineage>
        <taxon>Bacteria</taxon>
        <taxon>Pseudomonadati</taxon>
        <taxon>Bacteroidota</taxon>
        <taxon>Chitinophagia</taxon>
        <taxon>Chitinophagales</taxon>
        <taxon>Chitinophagaceae</taxon>
        <taxon>Terrimonas</taxon>
    </lineage>
</organism>
<proteinExistence type="predicted"/>